<name>A0A5D2L6F4_GOSTO</name>
<keyword evidence="3" id="KW-1185">Reference proteome</keyword>
<dbReference type="EMBL" id="CM017627">
    <property type="protein sequence ID" value="TYH74807.1"/>
    <property type="molecule type" value="Genomic_DNA"/>
</dbReference>
<reference evidence="2 3" key="1">
    <citation type="submission" date="2019-07" db="EMBL/GenBank/DDBJ databases">
        <title>WGS assembly of Gossypium tomentosum.</title>
        <authorList>
            <person name="Chen Z.J."/>
            <person name="Sreedasyam A."/>
            <person name="Ando A."/>
            <person name="Song Q."/>
            <person name="De L."/>
            <person name="Hulse-Kemp A."/>
            <person name="Ding M."/>
            <person name="Ye W."/>
            <person name="Kirkbride R."/>
            <person name="Jenkins J."/>
            <person name="Plott C."/>
            <person name="Lovell J."/>
            <person name="Lin Y.-M."/>
            <person name="Vaughn R."/>
            <person name="Liu B."/>
            <person name="Li W."/>
            <person name="Simpson S."/>
            <person name="Scheffler B."/>
            <person name="Saski C."/>
            <person name="Grover C."/>
            <person name="Hu G."/>
            <person name="Conover J."/>
            <person name="Carlson J."/>
            <person name="Shu S."/>
            <person name="Boston L."/>
            <person name="Williams M."/>
            <person name="Peterson D."/>
            <person name="Mcgee K."/>
            <person name="Jones D."/>
            <person name="Wendel J."/>
            <person name="Stelly D."/>
            <person name="Grimwood J."/>
            <person name="Schmutz J."/>
        </authorList>
    </citation>
    <scope>NUCLEOTIDE SEQUENCE [LARGE SCALE GENOMIC DNA]</scope>
    <source>
        <strain evidence="2">7179.01</strain>
    </source>
</reference>
<organism evidence="2 3">
    <name type="scientific">Gossypium tomentosum</name>
    <name type="common">Hawaiian cotton</name>
    <name type="synonym">Gossypium sandvicense</name>
    <dbReference type="NCBI Taxonomy" id="34277"/>
    <lineage>
        <taxon>Eukaryota</taxon>
        <taxon>Viridiplantae</taxon>
        <taxon>Streptophyta</taxon>
        <taxon>Embryophyta</taxon>
        <taxon>Tracheophyta</taxon>
        <taxon>Spermatophyta</taxon>
        <taxon>Magnoliopsida</taxon>
        <taxon>eudicotyledons</taxon>
        <taxon>Gunneridae</taxon>
        <taxon>Pentapetalae</taxon>
        <taxon>rosids</taxon>
        <taxon>malvids</taxon>
        <taxon>Malvales</taxon>
        <taxon>Malvaceae</taxon>
        <taxon>Malvoideae</taxon>
        <taxon>Gossypium</taxon>
    </lineage>
</organism>
<evidence type="ECO:0000313" key="2">
    <source>
        <dbReference type="EMBL" id="TYH74807.1"/>
    </source>
</evidence>
<sequence length="128" mass="14453">MKTRGSTCLFNKKFQRNKKRKKISATPFSWPNGPPPAPPRTVVRGTERSPLYPVLDPHLRSTLLTPKSQKMRGFSYPFQSDSNAKNSLRQRAFETDDRGKWAATEEVMGWGSLQMASALGVRKARVSD</sequence>
<proteinExistence type="predicted"/>
<accession>A0A5D2L6F4</accession>
<gene>
    <name evidence="2" type="ORF">ES332_D05G428300v1</name>
</gene>
<evidence type="ECO:0000313" key="3">
    <source>
        <dbReference type="Proteomes" id="UP000322667"/>
    </source>
</evidence>
<dbReference type="Proteomes" id="UP000322667">
    <property type="component" value="Chromosome D05"/>
</dbReference>
<protein>
    <submittedName>
        <fullName evidence="2">Uncharacterized protein</fullName>
    </submittedName>
</protein>
<evidence type="ECO:0000256" key="1">
    <source>
        <dbReference type="SAM" id="MobiDB-lite"/>
    </source>
</evidence>
<dbReference type="AlphaFoldDB" id="A0A5D2L6F4"/>
<feature type="region of interest" description="Disordered" evidence="1">
    <location>
        <begin position="1"/>
        <end position="41"/>
    </location>
</feature>
<feature type="compositionally biased region" description="Basic residues" evidence="1">
    <location>
        <begin position="13"/>
        <end position="23"/>
    </location>
</feature>